<keyword evidence="1" id="KW-0472">Membrane</keyword>
<feature type="transmembrane region" description="Helical" evidence="1">
    <location>
        <begin position="37"/>
        <end position="60"/>
    </location>
</feature>
<evidence type="ECO:0000313" key="3">
    <source>
        <dbReference type="Proteomes" id="UP000681341"/>
    </source>
</evidence>
<reference evidence="2 3" key="1">
    <citation type="submission" date="2021-03" db="EMBL/GenBank/DDBJ databases">
        <title>Glycomyces sp. nov., a novel actinomycete isolated from soil.</title>
        <authorList>
            <person name="Yang X."/>
            <person name="Xu X."/>
        </authorList>
    </citation>
    <scope>NUCLEOTIDE SEQUENCE [LARGE SCALE GENOMIC DNA]</scope>
    <source>
        <strain evidence="2 3">NEAU-S30</strain>
    </source>
</reference>
<feature type="transmembrane region" description="Helical" evidence="1">
    <location>
        <begin position="7"/>
        <end position="25"/>
    </location>
</feature>
<gene>
    <name evidence="2" type="ORF">J5V16_12830</name>
</gene>
<evidence type="ECO:0000313" key="2">
    <source>
        <dbReference type="EMBL" id="MBO3733714.1"/>
    </source>
</evidence>
<accession>A0ABS3U4L1</accession>
<keyword evidence="3" id="KW-1185">Reference proteome</keyword>
<proteinExistence type="predicted"/>
<organism evidence="2 3">
    <name type="scientific">Glycomyces niveus</name>
    <dbReference type="NCBI Taxonomy" id="2820287"/>
    <lineage>
        <taxon>Bacteria</taxon>
        <taxon>Bacillati</taxon>
        <taxon>Actinomycetota</taxon>
        <taxon>Actinomycetes</taxon>
        <taxon>Glycomycetales</taxon>
        <taxon>Glycomycetaceae</taxon>
        <taxon>Glycomyces</taxon>
    </lineage>
</organism>
<dbReference type="EMBL" id="JAGFNP010000006">
    <property type="protein sequence ID" value="MBO3733714.1"/>
    <property type="molecule type" value="Genomic_DNA"/>
</dbReference>
<dbReference type="RefSeq" id="WP_208496678.1">
    <property type="nucleotide sequence ID" value="NZ_JAGFNP010000006.1"/>
</dbReference>
<sequence>MLQVVLVLHALYYLPVTGYLIWIVPQLATMMSTEPSGAAQIVIGFVVAATIGVGSPLLVLTAIRLRQGPKRAWVMIRACSVVIGIHLVGSLVLLVNSGGDSLGALALAGGCPVFVIIEVLILIEPEVRRWLREGNATTSST</sequence>
<keyword evidence="1" id="KW-0812">Transmembrane</keyword>
<dbReference type="Proteomes" id="UP000681341">
    <property type="component" value="Unassembled WGS sequence"/>
</dbReference>
<keyword evidence="1" id="KW-1133">Transmembrane helix</keyword>
<evidence type="ECO:0000256" key="1">
    <source>
        <dbReference type="SAM" id="Phobius"/>
    </source>
</evidence>
<name>A0ABS3U4L1_9ACTN</name>
<feature type="transmembrane region" description="Helical" evidence="1">
    <location>
        <begin position="101"/>
        <end position="123"/>
    </location>
</feature>
<comment type="caution">
    <text evidence="2">The sequence shown here is derived from an EMBL/GenBank/DDBJ whole genome shotgun (WGS) entry which is preliminary data.</text>
</comment>
<feature type="transmembrane region" description="Helical" evidence="1">
    <location>
        <begin position="72"/>
        <end position="95"/>
    </location>
</feature>
<protein>
    <submittedName>
        <fullName evidence="2">Uncharacterized protein</fullName>
    </submittedName>
</protein>